<protein>
    <submittedName>
        <fullName evidence="1">Uncharacterized protein</fullName>
    </submittedName>
</protein>
<comment type="caution">
    <text evidence="1">The sequence shown here is derived from an EMBL/GenBank/DDBJ whole genome shotgun (WGS) entry which is preliminary data.</text>
</comment>
<dbReference type="OrthoDB" id="6183802at2"/>
<gene>
    <name evidence="1" type="ORF">FQP86_03200</name>
</gene>
<proteinExistence type="predicted"/>
<reference evidence="1 2" key="1">
    <citation type="submission" date="2019-07" db="EMBL/GenBank/DDBJ databases">
        <title>Diversity of Bacteria from Kongsfjorden, Arctic.</title>
        <authorList>
            <person name="Yu Y."/>
        </authorList>
    </citation>
    <scope>NUCLEOTIDE SEQUENCE [LARGE SCALE GENOMIC DNA]</scope>
    <source>
        <strain evidence="1 2">SM1923</strain>
    </source>
</reference>
<name>A0A558HUB2_9GAMM</name>
<accession>A0A558HUB2</accession>
<keyword evidence="2" id="KW-1185">Reference proteome</keyword>
<dbReference type="RefSeq" id="WP_141103641.1">
    <property type="nucleotide sequence ID" value="NZ_CAWOWR010000076.1"/>
</dbReference>
<dbReference type="Proteomes" id="UP000319941">
    <property type="component" value="Unassembled WGS sequence"/>
</dbReference>
<evidence type="ECO:0000313" key="1">
    <source>
        <dbReference type="EMBL" id="TVU72696.1"/>
    </source>
</evidence>
<dbReference type="EMBL" id="VNFH01000002">
    <property type="protein sequence ID" value="TVU72696.1"/>
    <property type="molecule type" value="Genomic_DNA"/>
</dbReference>
<evidence type="ECO:0000313" key="2">
    <source>
        <dbReference type="Proteomes" id="UP000319941"/>
    </source>
</evidence>
<organism evidence="1 2">
    <name type="scientific">Cobetia crustatorum</name>
    <dbReference type="NCBI Taxonomy" id="553385"/>
    <lineage>
        <taxon>Bacteria</taxon>
        <taxon>Pseudomonadati</taxon>
        <taxon>Pseudomonadota</taxon>
        <taxon>Gammaproteobacteria</taxon>
        <taxon>Oceanospirillales</taxon>
        <taxon>Halomonadaceae</taxon>
        <taxon>Cobetia</taxon>
    </lineage>
</organism>
<sequence length="76" mass="8575">MNTLRKVPMECSRCGSNRVHLDDSPADDDTVSCAECGEFLGVWFMLRDRLEANARKRAMIDPALMADKVMKQLDAK</sequence>
<dbReference type="AlphaFoldDB" id="A0A558HUB2"/>